<dbReference type="PROSITE" id="PS51128">
    <property type="entry name" value="ZF_DKSA_2"/>
    <property type="match status" value="1"/>
</dbReference>
<keyword evidence="3" id="KW-0862">Zinc</keyword>
<feature type="domain" description="Zinc finger DksA/TraR C4-type" evidence="5">
    <location>
        <begin position="95"/>
        <end position="128"/>
    </location>
</feature>
<proteinExistence type="predicted"/>
<protein>
    <submittedName>
        <fullName evidence="6">Molecular chaperone DnaK</fullName>
    </submittedName>
</protein>
<gene>
    <name evidence="6" type="ORF">DC094_14240</name>
</gene>
<comment type="caution">
    <text evidence="6">The sequence shown here is derived from an EMBL/GenBank/DDBJ whole genome shotgun (WGS) entry which is preliminary data.</text>
</comment>
<evidence type="ECO:0000259" key="5">
    <source>
        <dbReference type="Pfam" id="PF01258"/>
    </source>
</evidence>
<dbReference type="AlphaFoldDB" id="A0A2V1GXZ5"/>
<evidence type="ECO:0000256" key="3">
    <source>
        <dbReference type="ARBA" id="ARBA00022833"/>
    </source>
</evidence>
<feature type="zinc finger region" description="dksA C4-type" evidence="4">
    <location>
        <begin position="98"/>
        <end position="122"/>
    </location>
</feature>
<dbReference type="Proteomes" id="UP000244906">
    <property type="component" value="Unassembled WGS sequence"/>
</dbReference>
<dbReference type="PANTHER" id="PTHR33823">
    <property type="entry name" value="RNA POLYMERASE-BINDING TRANSCRIPTION FACTOR DKSA-RELATED"/>
    <property type="match status" value="1"/>
</dbReference>
<organism evidence="6 7">
    <name type="scientific">Pelagibaculum spongiae</name>
    <dbReference type="NCBI Taxonomy" id="2080658"/>
    <lineage>
        <taxon>Bacteria</taxon>
        <taxon>Pseudomonadati</taxon>
        <taxon>Pseudomonadota</taxon>
        <taxon>Gammaproteobacteria</taxon>
        <taxon>Oceanospirillales</taxon>
        <taxon>Pelagibaculum</taxon>
    </lineage>
</organism>
<sequence>MLGIRYKKLRWWLQIMASNQLIQDTLDSLREQLQAELVQGNDSAAAVELDQNKVGRLSRMDAMQQQAMQQARLRSIQKRLSDIHRAEEALQHDEYGLCEECGEAISKQRMQVRPESVLCIGCAEKMEH</sequence>
<keyword evidence="1" id="KW-0479">Metal-binding</keyword>
<dbReference type="InterPro" id="IPR020458">
    <property type="entry name" value="Znf_DskA_TraR_CS"/>
</dbReference>
<dbReference type="Pfam" id="PF01258">
    <property type="entry name" value="zf-dskA_traR"/>
    <property type="match status" value="1"/>
</dbReference>
<dbReference type="PROSITE" id="PS01102">
    <property type="entry name" value="ZF_DKSA_1"/>
    <property type="match status" value="1"/>
</dbReference>
<dbReference type="EMBL" id="QDDL01000006">
    <property type="protein sequence ID" value="PVZ67595.1"/>
    <property type="molecule type" value="Genomic_DNA"/>
</dbReference>
<evidence type="ECO:0000256" key="4">
    <source>
        <dbReference type="PROSITE-ProRule" id="PRU00510"/>
    </source>
</evidence>
<evidence type="ECO:0000256" key="2">
    <source>
        <dbReference type="ARBA" id="ARBA00022771"/>
    </source>
</evidence>
<name>A0A2V1GXZ5_9GAMM</name>
<keyword evidence="7" id="KW-1185">Reference proteome</keyword>
<dbReference type="SUPFAM" id="SSF57716">
    <property type="entry name" value="Glucocorticoid receptor-like (DNA-binding domain)"/>
    <property type="match status" value="1"/>
</dbReference>
<accession>A0A2V1GXZ5</accession>
<evidence type="ECO:0000256" key="1">
    <source>
        <dbReference type="ARBA" id="ARBA00022723"/>
    </source>
</evidence>
<keyword evidence="2" id="KW-0863">Zinc-finger</keyword>
<dbReference type="InterPro" id="IPR000962">
    <property type="entry name" value="Znf_DskA_TraR"/>
</dbReference>
<evidence type="ECO:0000313" key="7">
    <source>
        <dbReference type="Proteomes" id="UP000244906"/>
    </source>
</evidence>
<reference evidence="6 7" key="1">
    <citation type="submission" date="2018-04" db="EMBL/GenBank/DDBJ databases">
        <title>Thalassorhabdus spongiae gen. nov., sp. nov., isolated from a marine sponge in South-West Iceland.</title>
        <authorList>
            <person name="Knobloch S."/>
            <person name="Daussin A."/>
            <person name="Johannsson R."/>
            <person name="Marteinsson V.T."/>
        </authorList>
    </citation>
    <scope>NUCLEOTIDE SEQUENCE [LARGE SCALE GENOMIC DNA]</scope>
    <source>
        <strain evidence="6 7">Hp12</strain>
    </source>
</reference>
<dbReference type="GO" id="GO:0008270">
    <property type="term" value="F:zinc ion binding"/>
    <property type="evidence" value="ECO:0007669"/>
    <property type="project" value="UniProtKB-KW"/>
</dbReference>
<dbReference type="Gene3D" id="1.20.120.910">
    <property type="entry name" value="DksA, coiled-coil domain"/>
    <property type="match status" value="1"/>
</dbReference>
<evidence type="ECO:0000313" key="6">
    <source>
        <dbReference type="EMBL" id="PVZ67595.1"/>
    </source>
</evidence>
<dbReference type="PANTHER" id="PTHR33823:SF4">
    <property type="entry name" value="GENERAL STRESS PROTEIN 16O"/>
    <property type="match status" value="1"/>
</dbReference>